<gene>
    <name evidence="1" type="ORF">L6164_017087</name>
</gene>
<evidence type="ECO:0000313" key="2">
    <source>
        <dbReference type="Proteomes" id="UP000828941"/>
    </source>
</evidence>
<comment type="caution">
    <text evidence="1">The sequence shown here is derived from an EMBL/GenBank/DDBJ whole genome shotgun (WGS) entry which is preliminary data.</text>
</comment>
<evidence type="ECO:0000313" key="1">
    <source>
        <dbReference type="EMBL" id="KAI4332157.1"/>
    </source>
</evidence>
<name>A0ACB9N6M8_BAUVA</name>
<accession>A0ACB9N6M8</accession>
<protein>
    <submittedName>
        <fullName evidence="1">Uncharacterized protein</fullName>
    </submittedName>
</protein>
<dbReference type="EMBL" id="CM039432">
    <property type="protein sequence ID" value="KAI4332157.1"/>
    <property type="molecule type" value="Genomic_DNA"/>
</dbReference>
<reference evidence="1 2" key="1">
    <citation type="journal article" date="2022" name="DNA Res.">
        <title>Chromosomal-level genome assembly of the orchid tree Bauhinia variegata (Leguminosae; Cercidoideae) supports the allotetraploid origin hypothesis of Bauhinia.</title>
        <authorList>
            <person name="Zhong Y."/>
            <person name="Chen Y."/>
            <person name="Zheng D."/>
            <person name="Pang J."/>
            <person name="Liu Y."/>
            <person name="Luo S."/>
            <person name="Meng S."/>
            <person name="Qian L."/>
            <person name="Wei D."/>
            <person name="Dai S."/>
            <person name="Zhou R."/>
        </authorList>
    </citation>
    <scope>NUCLEOTIDE SEQUENCE [LARGE SCALE GENOMIC DNA]</scope>
    <source>
        <strain evidence="1">BV-YZ2020</strain>
    </source>
</reference>
<dbReference type="Proteomes" id="UP000828941">
    <property type="component" value="Chromosome 7"/>
</dbReference>
<organism evidence="1 2">
    <name type="scientific">Bauhinia variegata</name>
    <name type="common">Purple orchid tree</name>
    <name type="synonym">Phanera variegata</name>
    <dbReference type="NCBI Taxonomy" id="167791"/>
    <lineage>
        <taxon>Eukaryota</taxon>
        <taxon>Viridiplantae</taxon>
        <taxon>Streptophyta</taxon>
        <taxon>Embryophyta</taxon>
        <taxon>Tracheophyta</taxon>
        <taxon>Spermatophyta</taxon>
        <taxon>Magnoliopsida</taxon>
        <taxon>eudicotyledons</taxon>
        <taxon>Gunneridae</taxon>
        <taxon>Pentapetalae</taxon>
        <taxon>rosids</taxon>
        <taxon>fabids</taxon>
        <taxon>Fabales</taxon>
        <taxon>Fabaceae</taxon>
        <taxon>Cercidoideae</taxon>
        <taxon>Cercideae</taxon>
        <taxon>Bauhiniinae</taxon>
        <taxon>Bauhinia</taxon>
    </lineage>
</organism>
<keyword evidence="2" id="KW-1185">Reference proteome</keyword>
<proteinExistence type="predicted"/>
<sequence>MSESSVFTVKRVNKGYSTRGGENRNFNPGAGTTKFYEKCGMDNHVTQYCRAHLKCTYCEGKGHTYEYCHKSKNDNTAEGGQICPKANHVEAQKDDKEAAPGNFPFTRAECHQLLNQLITQTKPASANLVGNIPNYEELSGPTIGEDDWDGN</sequence>